<reference evidence="5" key="1">
    <citation type="submission" date="2025-08" db="UniProtKB">
        <authorList>
            <consortium name="RefSeq"/>
        </authorList>
    </citation>
    <scope>IDENTIFICATION</scope>
</reference>
<keyword evidence="2" id="KW-0732">Signal</keyword>
<evidence type="ECO:0000313" key="4">
    <source>
        <dbReference type="Proteomes" id="UP000695007"/>
    </source>
</evidence>
<proteinExistence type="predicted"/>
<sequence length="722" mass="81749">MFPRKASVLVSLGLVLLSALLIHVEARKLTAPELEHHHRHRHRHDLLSHHWPEAVSKWRAGPIDPNGSHGHEDDYELGVARPGDLDYEEYADYEEALQRRPGWLYSSNRNAAKHRRYEPWYRYRVPYHPLGARGYDPRIRHRTNSRVMQRKQYKEEREEMEDEVDEGGYDDKVLTGGVDGIVAESAENEADLGLEGAKGVGRLGPLGPSGYHPGKYKSVPRKRITSHYSLNFGESKGARRPKYGPWKMDWRVKTEGTDDKDGEHTRRHAPRKGRQRLEESSSGRHVVSAVAGKPEESSRKTGRVQEDEEEEAIDADFWAADVSEDRELDNDFYKNDEAASPPLRTYDDIIRRLTEDVATTTTPASSTSWKPTTQVVKRDYRNTEIERHLRRDDYGNLRLYESKKDGVSSLSRHGAPPGPRNSNLVEGPLTGSKKRGPATKRGKAAMEVAVDEEVVEEEVEEVEEEEDRVKGRGDGESGTQADANTDYADDENEDENGSSNKTTANSIGTASRTTPSTTTTTTTTTTSTTTSTTARAPVANNHFERKEPRSYDNYSNGYQSKSEYPAMSAHSALKWQYLGTRETVKETRNSMTPFARNSKSAEMNLAHSHALRVAKEGSCQWPRARVIPVRDVYPNSTATYIPHCAILHRCSDDTGCCRSETLTCEAKHSQRVELYFYVSRSVTNIHAQTRTLYLRSLRSLTIGWLWPWDLPMALMLDLLNLR</sequence>
<dbReference type="PANTHER" id="PTHR21719">
    <property type="entry name" value="FI06402P-RELATED"/>
    <property type="match status" value="1"/>
</dbReference>
<feature type="compositionally biased region" description="Low complexity" evidence="1">
    <location>
        <begin position="509"/>
        <end position="537"/>
    </location>
</feature>
<keyword evidence="4" id="KW-1185">Reference proteome</keyword>
<feature type="region of interest" description="Disordered" evidence="1">
    <location>
        <begin position="405"/>
        <end position="557"/>
    </location>
</feature>
<dbReference type="Pfam" id="PF00341">
    <property type="entry name" value="PDGF"/>
    <property type="match status" value="1"/>
</dbReference>
<name>A0AAJ7DXW7_9HYME</name>
<feature type="region of interest" description="Disordered" evidence="1">
    <location>
        <begin position="147"/>
        <end position="172"/>
    </location>
</feature>
<dbReference type="RefSeq" id="XP_011500431.1">
    <property type="nucleotide sequence ID" value="XM_011502129.1"/>
</dbReference>
<evidence type="ECO:0000256" key="1">
    <source>
        <dbReference type="SAM" id="MobiDB-lite"/>
    </source>
</evidence>
<dbReference type="InterPro" id="IPR000072">
    <property type="entry name" value="PDGF/VEGF_dom"/>
</dbReference>
<feature type="signal peptide" evidence="2">
    <location>
        <begin position="1"/>
        <end position="26"/>
    </location>
</feature>
<feature type="compositionally biased region" description="Acidic residues" evidence="1">
    <location>
        <begin position="158"/>
        <end position="168"/>
    </location>
</feature>
<gene>
    <name evidence="5" type="primary">LOC105364242</name>
</gene>
<organism evidence="4 5">
    <name type="scientific">Ceratosolen solmsi marchali</name>
    <dbReference type="NCBI Taxonomy" id="326594"/>
    <lineage>
        <taxon>Eukaryota</taxon>
        <taxon>Metazoa</taxon>
        <taxon>Ecdysozoa</taxon>
        <taxon>Arthropoda</taxon>
        <taxon>Hexapoda</taxon>
        <taxon>Insecta</taxon>
        <taxon>Pterygota</taxon>
        <taxon>Neoptera</taxon>
        <taxon>Endopterygota</taxon>
        <taxon>Hymenoptera</taxon>
        <taxon>Apocrita</taxon>
        <taxon>Proctotrupomorpha</taxon>
        <taxon>Chalcidoidea</taxon>
        <taxon>Agaonidae</taxon>
        <taxon>Agaoninae</taxon>
        <taxon>Ceratosolen</taxon>
    </lineage>
</organism>
<feature type="compositionally biased region" description="Basic residues" evidence="1">
    <location>
        <begin position="432"/>
        <end position="443"/>
    </location>
</feature>
<accession>A0AAJ7DXW7</accession>
<dbReference type="GO" id="GO:0008083">
    <property type="term" value="F:growth factor activity"/>
    <property type="evidence" value="ECO:0007669"/>
    <property type="project" value="InterPro"/>
</dbReference>
<dbReference type="GO" id="GO:0035099">
    <property type="term" value="P:hemocyte migration"/>
    <property type="evidence" value="ECO:0007669"/>
    <property type="project" value="TreeGrafter"/>
</dbReference>
<feature type="compositionally biased region" description="Acidic residues" evidence="1">
    <location>
        <begin position="449"/>
        <end position="466"/>
    </location>
</feature>
<evidence type="ECO:0000259" key="3">
    <source>
        <dbReference type="Pfam" id="PF00341"/>
    </source>
</evidence>
<feature type="compositionally biased region" description="Basic residues" evidence="1">
    <location>
        <begin position="265"/>
        <end position="274"/>
    </location>
</feature>
<dbReference type="AlphaFoldDB" id="A0AAJ7DXW7"/>
<evidence type="ECO:0000256" key="2">
    <source>
        <dbReference type="SAM" id="SignalP"/>
    </source>
</evidence>
<feature type="compositionally biased region" description="Acidic residues" evidence="1">
    <location>
        <begin position="487"/>
        <end position="496"/>
    </location>
</feature>
<feature type="domain" description="Platelet-derived growth factor (PDGF) family profile" evidence="3">
    <location>
        <begin position="622"/>
        <end position="678"/>
    </location>
</feature>
<dbReference type="Gene3D" id="2.10.90.10">
    <property type="entry name" value="Cystine-knot cytokines"/>
    <property type="match status" value="1"/>
</dbReference>
<dbReference type="GO" id="GO:0016020">
    <property type="term" value="C:membrane"/>
    <property type="evidence" value="ECO:0007669"/>
    <property type="project" value="InterPro"/>
</dbReference>
<protein>
    <submittedName>
        <fullName evidence="5">Uncharacterized protein LOC105364242</fullName>
    </submittedName>
</protein>
<dbReference type="SUPFAM" id="SSF57501">
    <property type="entry name" value="Cystine-knot cytokines"/>
    <property type="match status" value="1"/>
</dbReference>
<feature type="region of interest" description="Disordered" evidence="1">
    <location>
        <begin position="254"/>
        <end position="311"/>
    </location>
</feature>
<feature type="compositionally biased region" description="Basic and acidic residues" evidence="1">
    <location>
        <begin position="254"/>
        <end position="264"/>
    </location>
</feature>
<dbReference type="PANTHER" id="PTHR21719:SF1">
    <property type="entry name" value="FI06402P-RELATED"/>
    <property type="match status" value="1"/>
</dbReference>
<dbReference type="GeneID" id="105364242"/>
<feature type="compositionally biased region" description="Polar residues" evidence="1">
    <location>
        <begin position="497"/>
        <end position="508"/>
    </location>
</feature>
<feature type="chain" id="PRO_5042504037" evidence="2">
    <location>
        <begin position="27"/>
        <end position="722"/>
    </location>
</feature>
<feature type="compositionally biased region" description="Basic and acidic residues" evidence="1">
    <location>
        <begin position="293"/>
        <end position="305"/>
    </location>
</feature>
<dbReference type="Proteomes" id="UP000695007">
    <property type="component" value="Unplaced"/>
</dbReference>
<dbReference type="InterPro" id="IPR029034">
    <property type="entry name" value="Cystine-knot_cytokine"/>
</dbReference>
<dbReference type="KEGG" id="csol:105364242"/>
<evidence type="ECO:0000313" key="5">
    <source>
        <dbReference type="RefSeq" id="XP_011500431.1"/>
    </source>
</evidence>